<dbReference type="EMBL" id="JADQDP010000003">
    <property type="protein sequence ID" value="MBF9143091.1"/>
    <property type="molecule type" value="Genomic_DNA"/>
</dbReference>
<evidence type="ECO:0000313" key="1">
    <source>
        <dbReference type="EMBL" id="MBF9143091.1"/>
    </source>
</evidence>
<dbReference type="RefSeq" id="WP_196287408.1">
    <property type="nucleotide sequence ID" value="NZ_JADQDP010000003.1"/>
</dbReference>
<protein>
    <submittedName>
        <fullName evidence="1">Uncharacterized protein</fullName>
    </submittedName>
</protein>
<dbReference type="AlphaFoldDB" id="A0A931BIF6"/>
<proteinExistence type="predicted"/>
<keyword evidence="2" id="KW-1185">Reference proteome</keyword>
<accession>A0A931BIF6</accession>
<name>A0A931BIF6_9BACT</name>
<dbReference type="Proteomes" id="UP000645610">
    <property type="component" value="Unassembled WGS sequence"/>
</dbReference>
<evidence type="ECO:0000313" key="2">
    <source>
        <dbReference type="Proteomes" id="UP000645610"/>
    </source>
</evidence>
<sequence length="49" mass="5818">MYYRQIPILRQYLIMDAQTVHAELYSQDELGRWVLTETRDPALCWTSAA</sequence>
<comment type="caution">
    <text evidence="1">The sequence shown here is derived from an EMBL/GenBank/DDBJ whole genome shotgun (WGS) entry which is preliminary data.</text>
</comment>
<gene>
    <name evidence="1" type="ORF">I2I01_15695</name>
</gene>
<organism evidence="1 2">
    <name type="scientific">Hymenobacter properus</name>
    <dbReference type="NCBI Taxonomy" id="2791026"/>
    <lineage>
        <taxon>Bacteria</taxon>
        <taxon>Pseudomonadati</taxon>
        <taxon>Bacteroidota</taxon>
        <taxon>Cytophagia</taxon>
        <taxon>Cytophagales</taxon>
        <taxon>Hymenobacteraceae</taxon>
        <taxon>Hymenobacter</taxon>
    </lineage>
</organism>
<reference evidence="1 2" key="1">
    <citation type="submission" date="2020-11" db="EMBL/GenBank/DDBJ databases">
        <authorList>
            <person name="Kim M.K."/>
        </authorList>
    </citation>
    <scope>NUCLEOTIDE SEQUENCE [LARGE SCALE GENOMIC DNA]</scope>
    <source>
        <strain evidence="1 2">BT439</strain>
    </source>
</reference>